<reference evidence="1 2" key="1">
    <citation type="journal article" date="2024" name="G3 (Bethesda)">
        <title>Genome assembly of Hibiscus sabdariffa L. provides insights into metabolisms of medicinal natural products.</title>
        <authorList>
            <person name="Kim T."/>
        </authorList>
    </citation>
    <scope>NUCLEOTIDE SEQUENCE [LARGE SCALE GENOMIC DNA]</scope>
    <source>
        <strain evidence="1">TK-2024</strain>
        <tissue evidence="1">Old leaves</tissue>
    </source>
</reference>
<keyword evidence="2" id="KW-1185">Reference proteome</keyword>
<sequence>MVSSSRGSVGCEWFDGRLGMSRFGCWCCGLMEFWWCDEENGGFCNGRPDGGGCWYGTTNGACSKFGKGC</sequence>
<name>A0ABR1ZGG1_9ROSI</name>
<comment type="caution">
    <text evidence="1">The sequence shown here is derived from an EMBL/GenBank/DDBJ whole genome shotgun (WGS) entry which is preliminary data.</text>
</comment>
<proteinExistence type="predicted"/>
<evidence type="ECO:0000313" key="2">
    <source>
        <dbReference type="Proteomes" id="UP001472677"/>
    </source>
</evidence>
<gene>
    <name evidence="1" type="ORF">V6N12_011290</name>
</gene>
<protein>
    <submittedName>
        <fullName evidence="1">Uncharacterized protein</fullName>
    </submittedName>
</protein>
<dbReference type="Proteomes" id="UP001472677">
    <property type="component" value="Unassembled WGS sequence"/>
</dbReference>
<accession>A0ABR1ZGG1</accession>
<organism evidence="1 2">
    <name type="scientific">Hibiscus sabdariffa</name>
    <name type="common">roselle</name>
    <dbReference type="NCBI Taxonomy" id="183260"/>
    <lineage>
        <taxon>Eukaryota</taxon>
        <taxon>Viridiplantae</taxon>
        <taxon>Streptophyta</taxon>
        <taxon>Embryophyta</taxon>
        <taxon>Tracheophyta</taxon>
        <taxon>Spermatophyta</taxon>
        <taxon>Magnoliopsida</taxon>
        <taxon>eudicotyledons</taxon>
        <taxon>Gunneridae</taxon>
        <taxon>Pentapetalae</taxon>
        <taxon>rosids</taxon>
        <taxon>malvids</taxon>
        <taxon>Malvales</taxon>
        <taxon>Malvaceae</taxon>
        <taxon>Malvoideae</taxon>
        <taxon>Hibiscus</taxon>
    </lineage>
</organism>
<evidence type="ECO:0000313" key="1">
    <source>
        <dbReference type="EMBL" id="KAK8479529.1"/>
    </source>
</evidence>
<dbReference type="EMBL" id="JBBPBM010002260">
    <property type="protein sequence ID" value="KAK8479529.1"/>
    <property type="molecule type" value="Genomic_DNA"/>
</dbReference>